<sequence length="441" mass="51473">MVLPFTFHWFCIWHILNKFSEKINVMVYNNEYHMLVSIIKNSESPDEFESRWAAVMENEAFANNEWLCNMFAIRSRWVPAYVNHIFSAGMSSSQRSESNHSFFKRYVNRKNSLMDFITHFNMALRHQQHEELVANHIDISEQPRLTSKFQMENQMVHVYTKKIFLLFQKEIDQSHFYICTKISTSDDSKIYVVERREHGKTFDRVRHITYYTETDFISCSCRTFEFNGYPCRHMISYLRKKQVLLLPDKYILQRWTNNAKLGYPDDLTAGLSTDDSSSTSLMARHGLLSHKASLIVDDAALTDEHSEFFIGEFESLHLRVKEIAAPGNIGSTRYKSITRPDRLKSRPDKNIQDPSAVRAKGCGKRLKSEKEKSISKQNRQCRIYGQHGHDKRTCPQRNEMSNTEVDQRDDAQDDGTQFYGGDDGTFTSQASSHYAAGNWFF</sequence>
<feature type="region of interest" description="Disordered" evidence="7">
    <location>
        <begin position="330"/>
        <end position="355"/>
    </location>
</feature>
<evidence type="ECO:0000256" key="4">
    <source>
        <dbReference type="ARBA" id="ARBA00022833"/>
    </source>
</evidence>
<evidence type="ECO:0000313" key="9">
    <source>
        <dbReference type="EMBL" id="KAL2455024.1"/>
    </source>
</evidence>
<dbReference type="InterPro" id="IPR031052">
    <property type="entry name" value="FHY3/FAR1"/>
</dbReference>
<accession>A0ABD1NUH8</accession>
<comment type="subcellular location">
    <subcellularLocation>
        <location evidence="6">Nucleus</location>
    </subcellularLocation>
</comment>
<dbReference type="AlphaFoldDB" id="A0ABD1NUH8"/>
<keyword evidence="4 6" id="KW-0862">Zinc</keyword>
<dbReference type="Proteomes" id="UP001604336">
    <property type="component" value="Unassembled WGS sequence"/>
</dbReference>
<evidence type="ECO:0000256" key="5">
    <source>
        <dbReference type="PROSITE-ProRule" id="PRU00325"/>
    </source>
</evidence>
<dbReference type="InterPro" id="IPR036875">
    <property type="entry name" value="Znf_CCHC_sf"/>
</dbReference>
<comment type="caution">
    <text evidence="9">The sequence shown here is derived from an EMBL/GenBank/DDBJ whole genome shotgun (WGS) entry which is preliminary data.</text>
</comment>
<evidence type="ECO:0000313" key="10">
    <source>
        <dbReference type="Proteomes" id="UP001604336"/>
    </source>
</evidence>
<name>A0ABD1NUH8_9LAMI</name>
<feature type="compositionally biased region" description="Basic and acidic residues" evidence="7">
    <location>
        <begin position="338"/>
        <end position="351"/>
    </location>
</feature>
<dbReference type="SUPFAM" id="SSF57756">
    <property type="entry name" value="Retrovirus zinc finger-like domains"/>
    <property type="match status" value="1"/>
</dbReference>
<keyword evidence="10" id="KW-1185">Reference proteome</keyword>
<dbReference type="PANTHER" id="PTHR31669:SF302">
    <property type="entry name" value="PROTEIN FAR1-RELATED SEQUENCE"/>
    <property type="match status" value="1"/>
</dbReference>
<evidence type="ECO:0000256" key="7">
    <source>
        <dbReference type="SAM" id="MobiDB-lite"/>
    </source>
</evidence>
<dbReference type="GO" id="GO:0008270">
    <property type="term" value="F:zinc ion binding"/>
    <property type="evidence" value="ECO:0007669"/>
    <property type="project" value="UniProtKB-UniRule"/>
</dbReference>
<evidence type="ECO:0000259" key="8">
    <source>
        <dbReference type="PROSITE" id="PS50966"/>
    </source>
</evidence>
<dbReference type="GO" id="GO:0005634">
    <property type="term" value="C:nucleus"/>
    <property type="evidence" value="ECO:0007669"/>
    <property type="project" value="UniProtKB-SubCell"/>
</dbReference>
<dbReference type="SMART" id="SM00575">
    <property type="entry name" value="ZnF_PMZ"/>
    <property type="match status" value="1"/>
</dbReference>
<dbReference type="Pfam" id="PF04434">
    <property type="entry name" value="SWIM"/>
    <property type="match status" value="1"/>
</dbReference>
<dbReference type="EMBL" id="JBFOLK010000227">
    <property type="protein sequence ID" value="KAL2455024.1"/>
    <property type="molecule type" value="Genomic_DNA"/>
</dbReference>
<comment type="similarity">
    <text evidence="1 6">Belongs to the FHY3/FAR1 family.</text>
</comment>
<evidence type="ECO:0000256" key="6">
    <source>
        <dbReference type="RuleBase" id="RU367018"/>
    </source>
</evidence>
<gene>
    <name evidence="9" type="ORF">Adt_47489</name>
</gene>
<organism evidence="9 10">
    <name type="scientific">Abeliophyllum distichum</name>
    <dbReference type="NCBI Taxonomy" id="126358"/>
    <lineage>
        <taxon>Eukaryota</taxon>
        <taxon>Viridiplantae</taxon>
        <taxon>Streptophyta</taxon>
        <taxon>Embryophyta</taxon>
        <taxon>Tracheophyta</taxon>
        <taxon>Spermatophyta</taxon>
        <taxon>Magnoliopsida</taxon>
        <taxon>eudicotyledons</taxon>
        <taxon>Gunneridae</taxon>
        <taxon>Pentapetalae</taxon>
        <taxon>asterids</taxon>
        <taxon>lamiids</taxon>
        <taxon>Lamiales</taxon>
        <taxon>Oleaceae</taxon>
        <taxon>Forsythieae</taxon>
        <taxon>Abeliophyllum</taxon>
    </lineage>
</organism>
<evidence type="ECO:0000256" key="2">
    <source>
        <dbReference type="ARBA" id="ARBA00022723"/>
    </source>
</evidence>
<keyword evidence="2 6" id="KW-0479">Metal-binding</keyword>
<dbReference type="PANTHER" id="PTHR31669">
    <property type="entry name" value="PROTEIN FAR1-RELATED SEQUENCE 10-RELATED"/>
    <property type="match status" value="1"/>
</dbReference>
<proteinExistence type="inferred from homology"/>
<dbReference type="GO" id="GO:0006355">
    <property type="term" value="P:regulation of DNA-templated transcription"/>
    <property type="evidence" value="ECO:0007669"/>
    <property type="project" value="UniProtKB-UniRule"/>
</dbReference>
<keyword evidence="6" id="KW-0539">Nucleus</keyword>
<comment type="function">
    <text evidence="6">Putative transcription activator involved in regulating light control of development.</text>
</comment>
<feature type="compositionally biased region" description="Polar residues" evidence="7">
    <location>
        <begin position="395"/>
        <end position="404"/>
    </location>
</feature>
<dbReference type="InterPro" id="IPR006564">
    <property type="entry name" value="Znf_PMZ"/>
</dbReference>
<feature type="domain" description="SWIM-type" evidence="8">
    <location>
        <begin position="210"/>
        <end position="242"/>
    </location>
</feature>
<keyword evidence="3 5" id="KW-0863">Zinc-finger</keyword>
<evidence type="ECO:0000256" key="1">
    <source>
        <dbReference type="ARBA" id="ARBA00005889"/>
    </source>
</evidence>
<protein>
    <recommendedName>
        <fullName evidence="6">Protein FAR1-RELATED SEQUENCE</fullName>
    </recommendedName>
</protein>
<dbReference type="PROSITE" id="PS50966">
    <property type="entry name" value="ZF_SWIM"/>
    <property type="match status" value="1"/>
</dbReference>
<reference evidence="10" key="1">
    <citation type="submission" date="2024-07" db="EMBL/GenBank/DDBJ databases">
        <title>Two chromosome-level genome assemblies of Korean endemic species Abeliophyllum distichum and Forsythia ovata (Oleaceae).</title>
        <authorList>
            <person name="Jang H."/>
        </authorList>
    </citation>
    <scope>NUCLEOTIDE SEQUENCE [LARGE SCALE GENOMIC DNA]</scope>
</reference>
<evidence type="ECO:0000256" key="3">
    <source>
        <dbReference type="ARBA" id="ARBA00022771"/>
    </source>
</evidence>
<dbReference type="InterPro" id="IPR007527">
    <property type="entry name" value="Znf_SWIM"/>
</dbReference>
<feature type="region of interest" description="Disordered" evidence="7">
    <location>
        <begin position="385"/>
        <end position="424"/>
    </location>
</feature>